<dbReference type="AlphaFoldDB" id="A0A060DSK5"/>
<dbReference type="EMBL" id="POWG01000014">
    <property type="protein sequence ID" value="PNQ98140.1"/>
    <property type="molecule type" value="Genomic_DNA"/>
</dbReference>
<feature type="signal peptide" evidence="6">
    <location>
        <begin position="1"/>
        <end position="36"/>
    </location>
</feature>
<accession>A0A2K1G020</accession>
<evidence type="ECO:0000256" key="2">
    <source>
        <dbReference type="ARBA" id="ARBA00008814"/>
    </source>
</evidence>
<evidence type="ECO:0000256" key="5">
    <source>
        <dbReference type="ARBA" id="ARBA00022729"/>
    </source>
</evidence>
<geneLocation type="plasmid" evidence="9">
    <name>p8unnamed</name>
</geneLocation>
<evidence type="ECO:0000256" key="3">
    <source>
        <dbReference type="ARBA" id="ARBA00022448"/>
    </source>
</evidence>
<geneLocation type="plasmid" evidence="8 10">
    <name>AbAZ39_p3</name>
</geneLocation>
<evidence type="ECO:0000313" key="8">
    <source>
        <dbReference type="EMBL" id="AIB15690.1"/>
    </source>
</evidence>
<organism evidence="8 10">
    <name type="scientific">Azospirillum argentinense</name>
    <dbReference type="NCBI Taxonomy" id="2970906"/>
    <lineage>
        <taxon>Bacteria</taxon>
        <taxon>Pseudomonadati</taxon>
        <taxon>Pseudomonadota</taxon>
        <taxon>Alphaproteobacteria</taxon>
        <taxon>Rhodospirillales</taxon>
        <taxon>Azospirillaceae</taxon>
        <taxon>Azospirillum</taxon>
    </lineage>
</organism>
<keyword evidence="8" id="KW-0614">Plasmid</keyword>
<feature type="domain" description="Fe/B12 periplasmic-binding" evidence="7">
    <location>
        <begin position="44"/>
        <end position="311"/>
    </location>
</feature>
<evidence type="ECO:0000256" key="6">
    <source>
        <dbReference type="SAM" id="SignalP"/>
    </source>
</evidence>
<dbReference type="SUPFAM" id="SSF53807">
    <property type="entry name" value="Helical backbone' metal receptor"/>
    <property type="match status" value="1"/>
</dbReference>
<name>A0A060DSK5_9PROT</name>
<dbReference type="InterPro" id="IPR002491">
    <property type="entry name" value="ABC_transptr_periplasmic_BD"/>
</dbReference>
<dbReference type="KEGG" id="abq:ABAZ39_27895"/>
<evidence type="ECO:0000259" key="7">
    <source>
        <dbReference type="PROSITE" id="PS50983"/>
    </source>
</evidence>
<reference evidence="9 11" key="2">
    <citation type="submission" date="2018-01" db="EMBL/GenBank/DDBJ databases">
        <title>Whole genome sequence of Azospirillum brasilense REC3 isolated from strawberry roots.</title>
        <authorList>
            <person name="Fontana C.A."/>
            <person name="Salazar S.M."/>
            <person name="Bassi D."/>
            <person name="Puglisi E."/>
            <person name="Lovaisa N.C."/>
            <person name="Toffoli L.M."/>
            <person name="Pedraza R."/>
            <person name="Cocconcelli P.S."/>
        </authorList>
    </citation>
    <scope>NUCLEOTIDE SEQUENCE [LARGE SCALE GENOMIC DNA]</scope>
    <source>
        <strain evidence="9 11">REC3</strain>
        <plasmid evidence="9">p8unnamed</plasmid>
    </source>
</reference>
<dbReference type="InterPro" id="IPR006311">
    <property type="entry name" value="TAT_signal"/>
</dbReference>
<keyword evidence="4" id="KW-0408">Iron</keyword>
<dbReference type="PRINTS" id="PR01715">
    <property type="entry name" value="FERRIBNDNGPP"/>
</dbReference>
<dbReference type="Proteomes" id="UP000236268">
    <property type="component" value="Unassembled WGS sequence"/>
</dbReference>
<keyword evidence="4" id="KW-0410">Iron transport</keyword>
<dbReference type="PROSITE" id="PS50983">
    <property type="entry name" value="FE_B12_PBP"/>
    <property type="match status" value="1"/>
</dbReference>
<dbReference type="PANTHER" id="PTHR30532">
    <property type="entry name" value="IRON III DICITRATE-BINDING PERIPLASMIC PROTEIN"/>
    <property type="match status" value="1"/>
</dbReference>
<evidence type="ECO:0000313" key="9">
    <source>
        <dbReference type="EMBL" id="PNQ98140.1"/>
    </source>
</evidence>
<comment type="similarity">
    <text evidence="2">Belongs to the bacterial solute-binding protein 8 family.</text>
</comment>
<dbReference type="Proteomes" id="UP000027186">
    <property type="component" value="Plasmid AbAZ39_p3"/>
</dbReference>
<comment type="subcellular location">
    <subcellularLocation>
        <location evidence="1">Cell envelope</location>
    </subcellularLocation>
</comment>
<evidence type="ECO:0000313" key="10">
    <source>
        <dbReference type="Proteomes" id="UP000027186"/>
    </source>
</evidence>
<gene>
    <name evidence="8" type="ORF">ABAZ39_27895</name>
    <name evidence="9" type="ORF">C1S70_14825</name>
</gene>
<feature type="chain" id="PRO_5037057507" evidence="6">
    <location>
        <begin position="37"/>
        <end position="312"/>
    </location>
</feature>
<evidence type="ECO:0000256" key="1">
    <source>
        <dbReference type="ARBA" id="ARBA00004196"/>
    </source>
</evidence>
<dbReference type="InterPro" id="IPR051313">
    <property type="entry name" value="Bact_iron-sidero_bind"/>
</dbReference>
<dbReference type="PANTHER" id="PTHR30532:SF1">
    <property type="entry name" value="IRON(3+)-HYDROXAMATE-BINDING PROTEIN FHUD"/>
    <property type="match status" value="1"/>
</dbReference>
<keyword evidence="4" id="KW-0406">Ion transport</keyword>
<protein>
    <submittedName>
        <fullName evidence="9">Ferrichrome ABC transporter substrate-binding protein</fullName>
    </submittedName>
</protein>
<reference evidence="8 10" key="1">
    <citation type="journal article" date="2014" name="Genome Announc.">
        <title>Complete Genome Sequence of the Model Rhizosphere Strain Azospirillum brasilense Az39, Successfully Applied in Agriculture.</title>
        <authorList>
            <person name="Rivera D."/>
            <person name="Revale S."/>
            <person name="Molina R."/>
            <person name="Gualpa J."/>
            <person name="Puente M."/>
            <person name="Maroniche G."/>
            <person name="Paris G."/>
            <person name="Baker D."/>
            <person name="Clavijo B."/>
            <person name="McLay K."/>
            <person name="Spaepen S."/>
            <person name="Perticari A."/>
            <person name="Vazquez M."/>
            <person name="Wisniewski-Dye F."/>
            <person name="Watkins C."/>
            <person name="Martinez-Abarca F."/>
            <person name="Vanderleyden J."/>
            <person name="Cassan F."/>
        </authorList>
    </citation>
    <scope>NUCLEOTIDE SEQUENCE [LARGE SCALE GENOMIC DNA]</scope>
    <source>
        <strain evidence="8 10">Az39</strain>
        <plasmid evidence="8">AbAZ39_p3</plasmid>
    </source>
</reference>
<dbReference type="EMBL" id="CP007796">
    <property type="protein sequence ID" value="AIB15690.1"/>
    <property type="molecule type" value="Genomic_DNA"/>
</dbReference>
<keyword evidence="5 6" id="KW-0732">Signal</keyword>
<dbReference type="PROSITE" id="PS51318">
    <property type="entry name" value="TAT"/>
    <property type="match status" value="1"/>
</dbReference>
<dbReference type="GO" id="GO:1901678">
    <property type="term" value="P:iron coordination entity transport"/>
    <property type="evidence" value="ECO:0007669"/>
    <property type="project" value="UniProtKB-ARBA"/>
</dbReference>
<evidence type="ECO:0000313" key="11">
    <source>
        <dbReference type="Proteomes" id="UP000236268"/>
    </source>
</evidence>
<accession>A0A060DSK5</accession>
<dbReference type="OrthoDB" id="8370650at2"/>
<dbReference type="GO" id="GO:0030288">
    <property type="term" value="C:outer membrane-bounded periplasmic space"/>
    <property type="evidence" value="ECO:0007669"/>
    <property type="project" value="TreeGrafter"/>
</dbReference>
<evidence type="ECO:0000256" key="4">
    <source>
        <dbReference type="ARBA" id="ARBA00022496"/>
    </source>
</evidence>
<dbReference type="Pfam" id="PF01497">
    <property type="entry name" value="Peripla_BP_2"/>
    <property type="match status" value="1"/>
</dbReference>
<sequence length="312" mass="32755">MPGINGTVGRRRVLRTAALLPAVLLSAGLMAGGARAAERRTDSGLCALDWTSAQALLALGIVPRGLPELDRYRRAVVEPAVPDGVPDIGARAEPNLELLDRLAPARFVSDGALSAVQGRLERIAPVTVHPPFDTRSDGDGQPGGQLAFAVASLRGLAAGLGVPEAAERAVARLDRTLAAARDRLSGWEPRPLYILSVLDGRRVLIHGRNSLYHDVLDRLGIANAWTGPSGPYGHATVTMDRLAGRPDAGLVNIGSEGGRALETLAALPLFAGLPFLREGRVTILPPILFYGGVPAAERFARLLGEGLAPHHG</sequence>
<dbReference type="RefSeq" id="WP_051658624.1">
    <property type="nucleotide sequence ID" value="NZ_CP007796.1"/>
</dbReference>
<keyword evidence="3" id="KW-0813">Transport</keyword>
<proteinExistence type="inferred from homology"/>
<dbReference type="Gene3D" id="3.40.50.1980">
    <property type="entry name" value="Nitrogenase molybdenum iron protein domain"/>
    <property type="match status" value="2"/>
</dbReference>